<comment type="caution">
    <text evidence="11">The sequence shown here is derived from an EMBL/GenBank/DDBJ whole genome shotgun (WGS) entry which is preliminary data.</text>
</comment>
<dbReference type="InterPro" id="IPR038407">
    <property type="entry name" value="v-SNARE_N_sf"/>
</dbReference>
<dbReference type="PANTHER" id="PTHR21230">
    <property type="entry name" value="VESICLE TRANSPORT V-SNARE PROTEIN VTI1-RELATED"/>
    <property type="match status" value="1"/>
</dbReference>
<dbReference type="SUPFAM" id="SSF58038">
    <property type="entry name" value="SNARE fusion complex"/>
    <property type="match status" value="1"/>
</dbReference>
<evidence type="ECO:0000256" key="8">
    <source>
        <dbReference type="ARBA" id="ARBA00023136"/>
    </source>
</evidence>
<keyword evidence="7" id="KW-0175">Coiled coil</keyword>
<dbReference type="SUPFAM" id="SSF47661">
    <property type="entry name" value="t-snare proteins"/>
    <property type="match status" value="1"/>
</dbReference>
<keyword evidence="6 9" id="KW-1133">Transmembrane helix</keyword>
<evidence type="ECO:0000256" key="1">
    <source>
        <dbReference type="ARBA" id="ARBA00004211"/>
    </source>
</evidence>
<evidence type="ECO:0000259" key="10">
    <source>
        <dbReference type="Pfam" id="PF05008"/>
    </source>
</evidence>
<dbReference type="Gene3D" id="1.20.58.400">
    <property type="entry name" value="t-snare proteins"/>
    <property type="match status" value="1"/>
</dbReference>
<evidence type="ECO:0000313" key="11">
    <source>
        <dbReference type="EMBL" id="KAH0908473.1"/>
    </source>
</evidence>
<gene>
    <name evidence="11" type="ORF">HID58_031794</name>
</gene>
<dbReference type="CDD" id="cd15862">
    <property type="entry name" value="SNARE_Vti1"/>
    <property type="match status" value="1"/>
</dbReference>
<evidence type="ECO:0000256" key="6">
    <source>
        <dbReference type="ARBA" id="ARBA00022989"/>
    </source>
</evidence>
<keyword evidence="12" id="KW-1185">Reference proteome</keyword>
<evidence type="ECO:0000256" key="7">
    <source>
        <dbReference type="ARBA" id="ARBA00023054"/>
    </source>
</evidence>
<evidence type="ECO:0000256" key="4">
    <source>
        <dbReference type="ARBA" id="ARBA00022692"/>
    </source>
</evidence>
<name>A0ABQ8BUM3_BRANA</name>
<feature type="transmembrane region" description="Helical" evidence="9">
    <location>
        <begin position="204"/>
        <end position="223"/>
    </location>
</feature>
<dbReference type="Proteomes" id="UP000824890">
    <property type="component" value="Unassembled WGS sequence"/>
</dbReference>
<accession>A0ABQ8BUM3</accession>
<evidence type="ECO:0000256" key="9">
    <source>
        <dbReference type="SAM" id="Phobius"/>
    </source>
</evidence>
<reference evidence="11 12" key="1">
    <citation type="submission" date="2021-05" db="EMBL/GenBank/DDBJ databases">
        <title>Genome Assembly of Synthetic Allotetraploid Brassica napus Reveals Homoeologous Exchanges between Subgenomes.</title>
        <authorList>
            <person name="Davis J.T."/>
        </authorList>
    </citation>
    <scope>NUCLEOTIDE SEQUENCE [LARGE SCALE GENOMIC DNA]</scope>
    <source>
        <strain evidence="12">cv. Da-Ae</strain>
        <tissue evidence="11">Seedling</tissue>
    </source>
</reference>
<evidence type="ECO:0000313" key="12">
    <source>
        <dbReference type="Proteomes" id="UP000824890"/>
    </source>
</evidence>
<comment type="subcellular location">
    <subcellularLocation>
        <location evidence="1">Membrane</location>
        <topology evidence="1">Single-pass type IV membrane protein</topology>
    </subcellularLocation>
</comment>
<organism evidence="11 12">
    <name type="scientific">Brassica napus</name>
    <name type="common">Rape</name>
    <dbReference type="NCBI Taxonomy" id="3708"/>
    <lineage>
        <taxon>Eukaryota</taxon>
        <taxon>Viridiplantae</taxon>
        <taxon>Streptophyta</taxon>
        <taxon>Embryophyta</taxon>
        <taxon>Tracheophyta</taxon>
        <taxon>Spermatophyta</taxon>
        <taxon>Magnoliopsida</taxon>
        <taxon>eudicotyledons</taxon>
        <taxon>Gunneridae</taxon>
        <taxon>Pentapetalae</taxon>
        <taxon>rosids</taxon>
        <taxon>malvids</taxon>
        <taxon>Brassicales</taxon>
        <taxon>Brassicaceae</taxon>
        <taxon>Brassiceae</taxon>
        <taxon>Brassica</taxon>
    </lineage>
</organism>
<keyword evidence="8 9" id="KW-0472">Membrane</keyword>
<keyword evidence="5" id="KW-0653">Protein transport</keyword>
<dbReference type="Pfam" id="PF05008">
    <property type="entry name" value="V-SNARE"/>
    <property type="match status" value="1"/>
</dbReference>
<dbReference type="PANTHER" id="PTHR21230:SF67">
    <property type="entry name" value="VESICLE TRANSPORT V-SNARE 11-RELATED"/>
    <property type="match status" value="1"/>
</dbReference>
<keyword evidence="3" id="KW-0813">Transport</keyword>
<evidence type="ECO:0000256" key="2">
    <source>
        <dbReference type="ARBA" id="ARBA00006108"/>
    </source>
</evidence>
<evidence type="ECO:0000256" key="5">
    <source>
        <dbReference type="ARBA" id="ARBA00022927"/>
    </source>
</evidence>
<dbReference type="Pfam" id="PF12352">
    <property type="entry name" value="V-SNARE_C"/>
    <property type="match status" value="1"/>
</dbReference>
<dbReference type="EMBL" id="JAGKQM010000009">
    <property type="protein sequence ID" value="KAH0908473.1"/>
    <property type="molecule type" value="Genomic_DNA"/>
</dbReference>
<dbReference type="InterPro" id="IPR010989">
    <property type="entry name" value="SNARE"/>
</dbReference>
<dbReference type="InterPro" id="IPR007705">
    <property type="entry name" value="Vesicle_trsprt_v-SNARE_N"/>
</dbReference>
<sequence length="227" mass="25568">MSRVFEGYERQYCELSANLSKKCTSAIALDGGKKFDNNNLNLNLSEIKSGVEDAETLIKKMDLEVRSLPPSVKSSLLVKLREYKSDLNNFKTEVKRITSGNLNASARDELLEAGMADTVTASADQRSRLMMSTDRLGRTTDRIKDSRKTMLETEELGVSILQDLHGQRQSLLRAHETLHGVDDNVGKSKKILTAMTRRMNRNKWTIGAIITVLVLAIIFILYFKLTR</sequence>
<evidence type="ECO:0000256" key="3">
    <source>
        <dbReference type="ARBA" id="ARBA00022448"/>
    </source>
</evidence>
<keyword evidence="4 9" id="KW-0812">Transmembrane</keyword>
<feature type="domain" description="Vesicle transport v-SNARE N-terminal" evidence="10">
    <location>
        <begin position="1"/>
        <end position="97"/>
    </location>
</feature>
<comment type="similarity">
    <text evidence="2">Belongs to the VTI1 family.</text>
</comment>
<protein>
    <recommendedName>
        <fullName evidence="10">Vesicle transport v-SNARE N-terminal domain-containing protein</fullName>
    </recommendedName>
</protein>
<proteinExistence type="inferred from homology"/>
<dbReference type="Gene3D" id="1.20.5.110">
    <property type="match status" value="1"/>
</dbReference>